<proteinExistence type="predicted"/>
<evidence type="ECO:0000256" key="1">
    <source>
        <dbReference type="SAM" id="MobiDB-lite"/>
    </source>
</evidence>
<evidence type="ECO:0000313" key="3">
    <source>
        <dbReference type="Proteomes" id="UP000033710"/>
    </source>
</evidence>
<dbReference type="VEuPathDB" id="FungiDB:SPSK_05709"/>
<protein>
    <submittedName>
        <fullName evidence="2">Uncharacterized protein</fullName>
    </submittedName>
</protein>
<feature type="compositionally biased region" description="Basic and acidic residues" evidence="1">
    <location>
        <begin position="20"/>
        <end position="49"/>
    </location>
</feature>
<reference evidence="2 3" key="1">
    <citation type="journal article" date="2014" name="BMC Genomics">
        <title>Comparative genomics of the major fungal agents of human and animal Sporotrichosis: Sporothrix schenckii and Sporothrix brasiliensis.</title>
        <authorList>
            <person name="Teixeira M.M."/>
            <person name="de Almeida L.G."/>
            <person name="Kubitschek-Barreira P."/>
            <person name="Alves F.L."/>
            <person name="Kioshima E.S."/>
            <person name="Abadio A.K."/>
            <person name="Fernandes L."/>
            <person name="Derengowski L.S."/>
            <person name="Ferreira K.S."/>
            <person name="Souza R.C."/>
            <person name="Ruiz J.C."/>
            <person name="de Andrade N.C."/>
            <person name="Paes H.C."/>
            <person name="Nicola A.M."/>
            <person name="Albuquerque P."/>
            <person name="Gerber A.L."/>
            <person name="Martins V.P."/>
            <person name="Peconick L.D."/>
            <person name="Neto A.V."/>
            <person name="Chaucanez C.B."/>
            <person name="Silva P.A."/>
            <person name="Cunha O.L."/>
            <person name="de Oliveira F.F."/>
            <person name="dos Santos T.C."/>
            <person name="Barros A.L."/>
            <person name="Soares M.A."/>
            <person name="de Oliveira L.M."/>
            <person name="Marini M.M."/>
            <person name="Villalobos-Duno H."/>
            <person name="Cunha M.M."/>
            <person name="de Hoog S."/>
            <person name="da Silveira J.F."/>
            <person name="Henrissat B."/>
            <person name="Nino-Vega G.A."/>
            <person name="Cisalpino P.S."/>
            <person name="Mora-Montes H.M."/>
            <person name="Almeida S.R."/>
            <person name="Stajich J.E."/>
            <person name="Lopes-Bezerra L.M."/>
            <person name="Vasconcelos A.T."/>
            <person name="Felipe M.S."/>
        </authorList>
    </citation>
    <scope>NUCLEOTIDE SEQUENCE [LARGE SCALE GENOMIC DNA]</scope>
    <source>
        <strain evidence="2 3">1099-18</strain>
    </source>
</reference>
<feature type="region of interest" description="Disordered" evidence="1">
    <location>
        <begin position="75"/>
        <end position="109"/>
    </location>
</feature>
<dbReference type="GeneID" id="27667726"/>
<dbReference type="RefSeq" id="XP_016582855.1">
    <property type="nucleotide sequence ID" value="XM_016732449.1"/>
</dbReference>
<dbReference type="AlphaFoldDB" id="A0A0F2LTJ7"/>
<name>A0A0F2LTJ7_SPOSC</name>
<dbReference type="EMBL" id="AXCR01000012">
    <property type="protein sequence ID" value="KJR80179.1"/>
    <property type="molecule type" value="Genomic_DNA"/>
</dbReference>
<gene>
    <name evidence="2" type="ORF">SPSK_05709</name>
</gene>
<dbReference type="Proteomes" id="UP000033710">
    <property type="component" value="Unassembled WGS sequence"/>
</dbReference>
<sequence>MKSAFVKRTEGSFSSTPEDDASHKHPHNLDIDKGVDSASQKRETRHEKWRDRRANLPLFVDDNALPRRLEAQANLAASEKGTARDAISELRQKNGKKGGDSQDVGRVER</sequence>
<feature type="compositionally biased region" description="Basic and acidic residues" evidence="1">
    <location>
        <begin position="81"/>
        <end position="109"/>
    </location>
</feature>
<feature type="region of interest" description="Disordered" evidence="1">
    <location>
        <begin position="1"/>
        <end position="49"/>
    </location>
</feature>
<evidence type="ECO:0000313" key="2">
    <source>
        <dbReference type="EMBL" id="KJR80179.1"/>
    </source>
</evidence>
<comment type="caution">
    <text evidence="2">The sequence shown here is derived from an EMBL/GenBank/DDBJ whole genome shotgun (WGS) entry which is preliminary data.</text>
</comment>
<accession>A0A0F2LTJ7</accession>
<organism evidence="2 3">
    <name type="scientific">Sporothrix schenckii 1099-18</name>
    <dbReference type="NCBI Taxonomy" id="1397361"/>
    <lineage>
        <taxon>Eukaryota</taxon>
        <taxon>Fungi</taxon>
        <taxon>Dikarya</taxon>
        <taxon>Ascomycota</taxon>
        <taxon>Pezizomycotina</taxon>
        <taxon>Sordariomycetes</taxon>
        <taxon>Sordariomycetidae</taxon>
        <taxon>Ophiostomatales</taxon>
        <taxon>Ophiostomataceae</taxon>
        <taxon>Sporothrix</taxon>
    </lineage>
</organism>
<dbReference type="KEGG" id="ssck:SPSK_05709"/>
<reference evidence="2 3" key="2">
    <citation type="journal article" date="2015" name="Eukaryot. Cell">
        <title>Asexual propagation of a virulent clone complex in a human and feline outbreak of sporotrichosis.</title>
        <authorList>
            <person name="Teixeira Mde M."/>
            <person name="Rodrigues A.M."/>
            <person name="Tsui C.K."/>
            <person name="de Almeida L.G."/>
            <person name="Van Diepeningen A.D."/>
            <person name="van den Ende B.G."/>
            <person name="Fernandes G.F."/>
            <person name="Kano R."/>
            <person name="Hamelin R.C."/>
            <person name="Lopes-Bezerra L.M."/>
            <person name="Vasconcelos A.T."/>
            <person name="de Hoog S."/>
            <person name="de Camargo Z.P."/>
            <person name="Felipe M.S."/>
        </authorList>
    </citation>
    <scope>NUCLEOTIDE SEQUENCE [LARGE SCALE GENOMIC DNA]</scope>
    <source>
        <strain evidence="2 3">1099-18</strain>
    </source>
</reference>